<organism evidence="2 3">
    <name type="scientific">Rhodotorula taiwanensis</name>
    <dbReference type="NCBI Taxonomy" id="741276"/>
    <lineage>
        <taxon>Eukaryota</taxon>
        <taxon>Fungi</taxon>
        <taxon>Dikarya</taxon>
        <taxon>Basidiomycota</taxon>
        <taxon>Pucciniomycotina</taxon>
        <taxon>Microbotryomycetes</taxon>
        <taxon>Sporidiobolales</taxon>
        <taxon>Sporidiobolaceae</taxon>
        <taxon>Rhodotorula</taxon>
    </lineage>
</organism>
<comment type="caution">
    <text evidence="2">The sequence shown here is derived from an EMBL/GenBank/DDBJ whole genome shotgun (WGS) entry which is preliminary data.</text>
</comment>
<dbReference type="Proteomes" id="UP000237144">
    <property type="component" value="Unassembled WGS sequence"/>
</dbReference>
<evidence type="ECO:0000313" key="2">
    <source>
        <dbReference type="EMBL" id="POY73848.1"/>
    </source>
</evidence>
<keyword evidence="3" id="KW-1185">Reference proteome</keyword>
<feature type="compositionally biased region" description="Low complexity" evidence="1">
    <location>
        <begin position="342"/>
        <end position="357"/>
    </location>
</feature>
<gene>
    <name evidence="2" type="ORF">BMF94_3018</name>
</gene>
<accession>A0A2S5BAQ5</accession>
<feature type="region of interest" description="Disordered" evidence="1">
    <location>
        <begin position="133"/>
        <end position="207"/>
    </location>
</feature>
<proteinExistence type="predicted"/>
<dbReference type="AlphaFoldDB" id="A0A2S5BAQ5"/>
<name>A0A2S5BAQ5_9BASI</name>
<feature type="region of interest" description="Disordered" evidence="1">
    <location>
        <begin position="330"/>
        <end position="361"/>
    </location>
</feature>
<protein>
    <submittedName>
        <fullName evidence="2">Uncharacterized protein</fullName>
    </submittedName>
</protein>
<sequence length="410" mass="43249">MDCSSSFNSFTGLETAIMSDAIGPRDVVLKGIFIHPAHLSAGFCADDSAYPSSVDSTSTLSYDDDEIVDLRESSELSEAALETLALDSAAVGSATQDATQDYFAPRPALHCSRTPLDGSPMYSGATSSSVWTPSACSTAATTPTAGSPGLVKGSTMMQPSSSRSGTMPATFSFASFTPNTSAEGTRHALPRAPSPSRPHPYHRLGSSHGTAMLRSVSSPVETQRQHEERQRRLVAAEDAMDTRAVKMARSKSGASTPAEYSSWGASASAPMTRRPSGMLVSPLSEVFGRDWGKALPPRPVENTPPLAFPYNVARPPVSPLRNARSRSFAGLSHPYEPASGPSTSVTSDSDSSTSAATMRALRPRSRLSVCLGPLTPIQTQSVESSPVTRVAPDAPFQSTVRGRLQRGMSF</sequence>
<evidence type="ECO:0000256" key="1">
    <source>
        <dbReference type="SAM" id="MobiDB-lite"/>
    </source>
</evidence>
<evidence type="ECO:0000313" key="3">
    <source>
        <dbReference type="Proteomes" id="UP000237144"/>
    </source>
</evidence>
<dbReference type="OrthoDB" id="2527117at2759"/>
<feature type="compositionally biased region" description="Polar residues" evidence="1">
    <location>
        <begin position="155"/>
        <end position="183"/>
    </location>
</feature>
<reference evidence="2 3" key="1">
    <citation type="journal article" date="2018" name="Front. Microbiol.">
        <title>Prospects for Fungal Bioremediation of Acidic Radioactive Waste Sites: Characterization and Genome Sequence of Rhodotorula taiwanensis MD1149.</title>
        <authorList>
            <person name="Tkavc R."/>
            <person name="Matrosova V.Y."/>
            <person name="Grichenko O.E."/>
            <person name="Gostincar C."/>
            <person name="Volpe R.P."/>
            <person name="Klimenkova P."/>
            <person name="Gaidamakova E.K."/>
            <person name="Zhou C.E."/>
            <person name="Stewart B.J."/>
            <person name="Lyman M.G."/>
            <person name="Malfatti S.A."/>
            <person name="Rubinfeld B."/>
            <person name="Courtot M."/>
            <person name="Singh J."/>
            <person name="Dalgard C.L."/>
            <person name="Hamilton T."/>
            <person name="Frey K.G."/>
            <person name="Gunde-Cimerman N."/>
            <person name="Dugan L."/>
            <person name="Daly M.J."/>
        </authorList>
    </citation>
    <scope>NUCLEOTIDE SEQUENCE [LARGE SCALE GENOMIC DNA]</scope>
    <source>
        <strain evidence="2 3">MD1149</strain>
    </source>
</reference>
<dbReference type="EMBL" id="PJQD01000033">
    <property type="protein sequence ID" value="POY73848.1"/>
    <property type="molecule type" value="Genomic_DNA"/>
</dbReference>
<feature type="compositionally biased region" description="Low complexity" evidence="1">
    <location>
        <begin position="133"/>
        <end position="149"/>
    </location>
</feature>